<dbReference type="RefSeq" id="WP_165130947.1">
    <property type="nucleotide sequence ID" value="NZ_CP049249.1"/>
</dbReference>
<organism evidence="1 2">
    <name type="scientific">Rhizobium rhizoryzae</name>
    <dbReference type="NCBI Taxonomy" id="451876"/>
    <lineage>
        <taxon>Bacteria</taxon>
        <taxon>Pseudomonadati</taxon>
        <taxon>Pseudomonadota</taxon>
        <taxon>Alphaproteobacteria</taxon>
        <taxon>Hyphomicrobiales</taxon>
        <taxon>Rhizobiaceae</taxon>
        <taxon>Rhizobium/Agrobacterium group</taxon>
        <taxon>Rhizobium</taxon>
    </lineage>
</organism>
<sequence length="253" mass="28474">MNGRVATLGDLGSLRAEGAETELAHAHRPLLRLDDAEPFPPLAAGFAIYRETAQSVSSKFQIEPVADCVIEYAIWYDWDIQHLYDLEHVWLHLDAYGQVVQVEASRHGSRLVMQRPDGVLPVEAGRPVLFLEPGKHAHWADGETMRLEAGERIDEMCGALAGQRGIHLSNRFSDAGLFHATEEQDQLARTQLQNWRFAPSWSFTRTSDDIGDYRLVPWPALEAWVPTRVKHLISELSKHGIDSLSFQQSQAET</sequence>
<name>A0A7W6LIW0_9HYPH</name>
<reference evidence="1 2" key="1">
    <citation type="submission" date="2020-08" db="EMBL/GenBank/DDBJ databases">
        <title>Genomic Encyclopedia of Type Strains, Phase IV (KMG-IV): sequencing the most valuable type-strain genomes for metagenomic binning, comparative biology and taxonomic classification.</title>
        <authorList>
            <person name="Goeker M."/>
        </authorList>
    </citation>
    <scope>NUCLEOTIDE SEQUENCE [LARGE SCALE GENOMIC DNA]</scope>
    <source>
        <strain evidence="1 2">DSM 29514</strain>
    </source>
</reference>
<dbReference type="AlphaFoldDB" id="A0A7W6LIW0"/>
<evidence type="ECO:0000313" key="2">
    <source>
        <dbReference type="Proteomes" id="UP000519897"/>
    </source>
</evidence>
<dbReference type="GO" id="GO:0016787">
    <property type="term" value="F:hydrolase activity"/>
    <property type="evidence" value="ECO:0007669"/>
    <property type="project" value="UniProtKB-KW"/>
</dbReference>
<protein>
    <submittedName>
        <fullName evidence="1">Putative hydrolase of the HAD superfamily</fullName>
    </submittedName>
</protein>
<evidence type="ECO:0000313" key="1">
    <source>
        <dbReference type="EMBL" id="MBB4145041.1"/>
    </source>
</evidence>
<dbReference type="EMBL" id="JACIEC010000005">
    <property type="protein sequence ID" value="MBB4145041.1"/>
    <property type="molecule type" value="Genomic_DNA"/>
</dbReference>
<accession>A0A7W6LIW0</accession>
<comment type="caution">
    <text evidence="1">The sequence shown here is derived from an EMBL/GenBank/DDBJ whole genome shotgun (WGS) entry which is preliminary data.</text>
</comment>
<keyword evidence="1" id="KW-0378">Hydrolase</keyword>
<proteinExistence type="predicted"/>
<gene>
    <name evidence="1" type="ORF">GGQ72_003603</name>
</gene>
<keyword evidence="2" id="KW-1185">Reference proteome</keyword>
<dbReference type="Proteomes" id="UP000519897">
    <property type="component" value="Unassembled WGS sequence"/>
</dbReference>